<dbReference type="PROSITE" id="PS51898">
    <property type="entry name" value="TYR_RECOMBINASE"/>
    <property type="match status" value="1"/>
</dbReference>
<dbReference type="Proteomes" id="UP000807542">
    <property type="component" value="Unassembled WGS sequence"/>
</dbReference>
<keyword evidence="5" id="KW-0804">Transcription</keyword>
<dbReference type="NCBIfam" id="NF007370">
    <property type="entry name" value="PRK09870.1"/>
    <property type="match status" value="1"/>
</dbReference>
<reference evidence="9 11" key="1">
    <citation type="submission" date="2020-11" db="EMBL/GenBank/DDBJ databases">
        <title>Insectihabitans protaetiae gen. nov. sp. nov. and Insectihabitans allomyrinae sp. nov., isolated from larvae of Protaetia brevitarsis seulensis and Allomyrina dichotoma, respectively.</title>
        <authorList>
            <person name="Lee S.D."/>
            <person name="Byeon Y.-S."/>
            <person name="Kim S.-M."/>
            <person name="Yang H.L."/>
            <person name="Kim I.S."/>
        </authorList>
    </citation>
    <scope>NUCLEOTIDE SEQUENCE</scope>
    <source>
        <strain evidence="9">CWB-B4</strain>
        <strain evidence="8 11">CWB-B43</strain>
    </source>
</reference>
<dbReference type="PANTHER" id="PTHR30349">
    <property type="entry name" value="PHAGE INTEGRASE-RELATED"/>
    <property type="match status" value="1"/>
</dbReference>
<dbReference type="InterPro" id="IPR050090">
    <property type="entry name" value="Tyrosine_recombinase_XerCD"/>
</dbReference>
<comment type="caution">
    <text evidence="9">The sequence shown here is derived from an EMBL/GenBank/DDBJ whole genome shotgun (WGS) entry which is preliminary data.</text>
</comment>
<evidence type="ECO:0000256" key="5">
    <source>
        <dbReference type="ARBA" id="ARBA00023163"/>
    </source>
</evidence>
<evidence type="ECO:0000313" key="8">
    <source>
        <dbReference type="EMBL" id="MBK5071712.1"/>
    </source>
</evidence>
<keyword evidence="3" id="KW-0229">DNA integration</keyword>
<dbReference type="RefSeq" id="WP_228397017.1">
    <property type="nucleotide sequence ID" value="NZ_JADRCP010000001.1"/>
</dbReference>
<evidence type="ECO:0000256" key="4">
    <source>
        <dbReference type="ARBA" id="ARBA00023015"/>
    </source>
</evidence>
<sequence>MTQRKYLSANEVEAMINAVPKGTNYYRDRCLIMMCYFHGLRASELCRLKITDIQDKHIFISRLKRGLSTTHPLQKCEQEALSLWLNKRKTWLNSDTPWLFLSQHGNPLSRQQFYELIKKYGIAAKLDIKAHPHMLRHACGFSLADKGMDTRLIQDYLGHRNIQHTVLYTATNMARFNSIVFNVNQ</sequence>
<organism evidence="9 10">
    <name type="scientific">Limnobaculum xujianqingii</name>
    <dbReference type="NCBI Taxonomy" id="2738837"/>
    <lineage>
        <taxon>Bacteria</taxon>
        <taxon>Pseudomonadati</taxon>
        <taxon>Pseudomonadota</taxon>
        <taxon>Gammaproteobacteria</taxon>
        <taxon>Enterobacterales</taxon>
        <taxon>Budviciaceae</taxon>
        <taxon>Limnobaculum</taxon>
    </lineage>
</organism>
<dbReference type="EMBL" id="JADRCQ010000001">
    <property type="protein sequence ID" value="MBK5071712.1"/>
    <property type="molecule type" value="Genomic_DNA"/>
</dbReference>
<keyword evidence="4" id="KW-0805">Transcription regulation</keyword>
<evidence type="ECO:0000256" key="2">
    <source>
        <dbReference type="ARBA" id="ARBA00022558"/>
    </source>
</evidence>
<dbReference type="GO" id="GO:0015074">
    <property type="term" value="P:DNA integration"/>
    <property type="evidence" value="ECO:0007669"/>
    <property type="project" value="UniProtKB-KW"/>
</dbReference>
<dbReference type="PANTHER" id="PTHR30349:SF62">
    <property type="entry name" value="TYPE 1 FIMBRIAE REGULATORY PROTEIN FIMB-RELATED"/>
    <property type="match status" value="1"/>
</dbReference>
<dbReference type="Proteomes" id="UP001296969">
    <property type="component" value="Unassembled WGS sequence"/>
</dbReference>
<dbReference type="GO" id="GO:0003677">
    <property type="term" value="F:DNA binding"/>
    <property type="evidence" value="ECO:0007669"/>
    <property type="project" value="InterPro"/>
</dbReference>
<evidence type="ECO:0000259" key="7">
    <source>
        <dbReference type="PROSITE" id="PS51898"/>
    </source>
</evidence>
<dbReference type="AlphaFoldDB" id="A0A9D7AFG6"/>
<dbReference type="Pfam" id="PF00589">
    <property type="entry name" value="Phage_integrase"/>
    <property type="match status" value="1"/>
</dbReference>
<dbReference type="InterPro" id="IPR011010">
    <property type="entry name" value="DNA_brk_join_enz"/>
</dbReference>
<feature type="domain" description="Tyr recombinase" evidence="7">
    <location>
        <begin position="2"/>
        <end position="181"/>
    </location>
</feature>
<keyword evidence="2" id="KW-1029">Fimbrium biogenesis</keyword>
<dbReference type="InterPro" id="IPR002104">
    <property type="entry name" value="Integrase_catalytic"/>
</dbReference>
<name>A0A9D7AFG6_9GAMM</name>
<dbReference type="SUPFAM" id="SSF56349">
    <property type="entry name" value="DNA breaking-rejoining enzymes"/>
    <property type="match status" value="1"/>
</dbReference>
<dbReference type="InterPro" id="IPR013762">
    <property type="entry name" value="Integrase-like_cat_sf"/>
</dbReference>
<evidence type="ECO:0000256" key="3">
    <source>
        <dbReference type="ARBA" id="ARBA00022908"/>
    </source>
</evidence>
<proteinExistence type="inferred from homology"/>
<dbReference type="Gene3D" id="1.10.443.10">
    <property type="entry name" value="Intergrase catalytic core"/>
    <property type="match status" value="1"/>
</dbReference>
<protein>
    <submittedName>
        <fullName evidence="9">Tyrosine-type recombinase/integrase</fullName>
    </submittedName>
</protein>
<evidence type="ECO:0000313" key="10">
    <source>
        <dbReference type="Proteomes" id="UP000807542"/>
    </source>
</evidence>
<evidence type="ECO:0000313" key="9">
    <source>
        <dbReference type="EMBL" id="MBK5175021.1"/>
    </source>
</evidence>
<dbReference type="GO" id="GO:0006310">
    <property type="term" value="P:DNA recombination"/>
    <property type="evidence" value="ECO:0007669"/>
    <property type="project" value="UniProtKB-KW"/>
</dbReference>
<keyword evidence="6" id="KW-0233">DNA recombination</keyword>
<keyword evidence="11" id="KW-1185">Reference proteome</keyword>
<gene>
    <name evidence="9" type="ORF">I2492_01610</name>
    <name evidence="8" type="ORF">I2493_01610</name>
</gene>
<dbReference type="EMBL" id="JADRCP010000001">
    <property type="protein sequence ID" value="MBK5175021.1"/>
    <property type="molecule type" value="Genomic_DNA"/>
</dbReference>
<evidence type="ECO:0000313" key="11">
    <source>
        <dbReference type="Proteomes" id="UP001296969"/>
    </source>
</evidence>
<comment type="similarity">
    <text evidence="1">Belongs to the 'phage' integrase family.</text>
</comment>
<evidence type="ECO:0000256" key="1">
    <source>
        <dbReference type="ARBA" id="ARBA00008857"/>
    </source>
</evidence>
<accession>A0A9D7AFG6</accession>
<evidence type="ECO:0000256" key="6">
    <source>
        <dbReference type="ARBA" id="ARBA00023172"/>
    </source>
</evidence>